<dbReference type="InterPro" id="IPR051540">
    <property type="entry name" value="S-2-haloacid_dehalogenase"/>
</dbReference>
<dbReference type="Proteomes" id="UP000184240">
    <property type="component" value="Unassembled WGS sequence"/>
</dbReference>
<dbReference type="RefSeq" id="WP_072983739.1">
    <property type="nucleotide sequence ID" value="NZ_FQXT01000004.1"/>
</dbReference>
<dbReference type="PANTHER" id="PTHR43316">
    <property type="entry name" value="HYDROLASE, HALOACID DELAHOGENASE-RELATED"/>
    <property type="match status" value="1"/>
</dbReference>
<dbReference type="EMBL" id="FQXT01000004">
    <property type="protein sequence ID" value="SHI18352.1"/>
    <property type="molecule type" value="Genomic_DNA"/>
</dbReference>
<evidence type="ECO:0000313" key="3">
    <source>
        <dbReference type="EMBL" id="SHI18352.1"/>
    </source>
</evidence>
<gene>
    <name evidence="2" type="ORF">DSM01_1920</name>
    <name evidence="3" type="ORF">SAMN04487999_2643</name>
</gene>
<dbReference type="OrthoDB" id="6101375at2"/>
<keyword evidence="1 3" id="KW-0378">Hydrolase</keyword>
<dbReference type="PANTHER" id="PTHR43316:SF8">
    <property type="entry name" value="HAD FAMILY HYDROLASE"/>
    <property type="match status" value="1"/>
</dbReference>
<dbReference type="AlphaFoldDB" id="A0A1M5Z243"/>
<evidence type="ECO:0000313" key="2">
    <source>
        <dbReference type="EMBL" id="RXG29818.1"/>
    </source>
</evidence>
<evidence type="ECO:0000313" key="4">
    <source>
        <dbReference type="Proteomes" id="UP000184240"/>
    </source>
</evidence>
<protein>
    <submittedName>
        <fullName evidence="2 3">Hydrolase of the HAD superfamily</fullName>
    </submittedName>
</protein>
<dbReference type="Proteomes" id="UP000290037">
    <property type="component" value="Unassembled WGS sequence"/>
</dbReference>
<accession>A0A1M5Z243</accession>
<keyword evidence="5" id="KW-1185">Reference proteome</keyword>
<dbReference type="Pfam" id="PF00702">
    <property type="entry name" value="Hydrolase"/>
    <property type="match status" value="1"/>
</dbReference>
<reference evidence="3" key="1">
    <citation type="submission" date="2016-11" db="EMBL/GenBank/DDBJ databases">
        <authorList>
            <person name="Jaros S."/>
            <person name="Januszkiewicz K."/>
            <person name="Wedrychowicz H."/>
        </authorList>
    </citation>
    <scope>NUCLEOTIDE SEQUENCE [LARGE SCALE GENOMIC DNA]</scope>
    <source>
        <strain evidence="3">DSM 19859</strain>
    </source>
</reference>
<dbReference type="InterPro" id="IPR023198">
    <property type="entry name" value="PGP-like_dom2"/>
</dbReference>
<reference evidence="2 5" key="3">
    <citation type="submission" date="2018-07" db="EMBL/GenBank/DDBJ databases">
        <title>Leeuwenhoekiella genomics.</title>
        <authorList>
            <person name="Tahon G."/>
            <person name="Willems A."/>
        </authorList>
    </citation>
    <scope>NUCLEOTIDE SEQUENCE [LARGE SCALE GENOMIC DNA]</scope>
    <source>
        <strain evidence="2 5">LMG 24856</strain>
    </source>
</reference>
<proteinExistence type="predicted"/>
<dbReference type="STRING" id="573501.SAMN04487999_2643"/>
<dbReference type="SUPFAM" id="SSF56784">
    <property type="entry name" value="HAD-like"/>
    <property type="match status" value="1"/>
</dbReference>
<dbReference type="EMBL" id="QOVN01000003">
    <property type="protein sequence ID" value="RXG29818.1"/>
    <property type="molecule type" value="Genomic_DNA"/>
</dbReference>
<sequence length="230" mass="26324">MSLKDLKVTAFDADDTLWVNETFFRDAEVAFAKHLSAYGDEDEIVQKLLDTEIKNLDTYGYGIKGFTLSMLETAHRLMGDQMQADTIDFILNKGKEMLAEPVELLPHIEEVLEQLAKKYKLVVATKGDLLDQERKLIKSGLIDYFHHVEIVSDKKETQYKKLVKHLDIAPHEFLMIGNSLKSDVIPVLAMGGYAFHIPFHTTWSHEQIDDEINHSKFKALKSAYELLDLL</sequence>
<reference evidence="4" key="2">
    <citation type="submission" date="2016-11" db="EMBL/GenBank/DDBJ databases">
        <authorList>
            <person name="Varghese N."/>
            <person name="Submissions S."/>
        </authorList>
    </citation>
    <scope>NUCLEOTIDE SEQUENCE [LARGE SCALE GENOMIC DNA]</scope>
    <source>
        <strain evidence="4">DSM 19859</strain>
    </source>
</reference>
<dbReference type="Gene3D" id="3.40.50.1000">
    <property type="entry name" value="HAD superfamily/HAD-like"/>
    <property type="match status" value="1"/>
</dbReference>
<evidence type="ECO:0000256" key="1">
    <source>
        <dbReference type="ARBA" id="ARBA00022801"/>
    </source>
</evidence>
<dbReference type="GO" id="GO:0016787">
    <property type="term" value="F:hydrolase activity"/>
    <property type="evidence" value="ECO:0007669"/>
    <property type="project" value="UniProtKB-KW"/>
</dbReference>
<name>A0A1M5Z243_9FLAO</name>
<dbReference type="SFLD" id="SFLDG01129">
    <property type="entry name" value="C1.5:_HAD__Beta-PGM__Phosphata"/>
    <property type="match status" value="1"/>
</dbReference>
<dbReference type="InterPro" id="IPR023214">
    <property type="entry name" value="HAD_sf"/>
</dbReference>
<evidence type="ECO:0000313" key="5">
    <source>
        <dbReference type="Proteomes" id="UP000290037"/>
    </source>
</evidence>
<dbReference type="Gene3D" id="1.10.150.240">
    <property type="entry name" value="Putative phosphatase, domain 2"/>
    <property type="match status" value="1"/>
</dbReference>
<organism evidence="3 4">
    <name type="scientific">Leeuwenhoekiella palythoae</name>
    <dbReference type="NCBI Taxonomy" id="573501"/>
    <lineage>
        <taxon>Bacteria</taxon>
        <taxon>Pseudomonadati</taxon>
        <taxon>Bacteroidota</taxon>
        <taxon>Flavobacteriia</taxon>
        <taxon>Flavobacteriales</taxon>
        <taxon>Flavobacteriaceae</taxon>
        <taxon>Leeuwenhoekiella</taxon>
    </lineage>
</organism>
<dbReference type="InterPro" id="IPR036412">
    <property type="entry name" value="HAD-like_sf"/>
</dbReference>
<dbReference type="SFLD" id="SFLDS00003">
    <property type="entry name" value="Haloacid_Dehalogenase"/>
    <property type="match status" value="1"/>
</dbReference>